<protein>
    <recommendedName>
        <fullName evidence="1">PD-(D/E)XK nuclease-like domain-containing protein</fullName>
    </recommendedName>
</protein>
<gene>
    <name evidence="2" type="ORF">DW352_18140</name>
</gene>
<proteinExistence type="predicted"/>
<dbReference type="KEGG" id="ptaw:DW352_18140"/>
<name>A0A345ZZC6_9HYPH</name>
<dbReference type="EMBL" id="CP031417">
    <property type="protein sequence ID" value="AXK82273.1"/>
    <property type="molecule type" value="Genomic_DNA"/>
</dbReference>
<accession>A0A345ZZC6</accession>
<feature type="domain" description="PD-(D/E)XK nuclease-like" evidence="1">
    <location>
        <begin position="26"/>
        <end position="309"/>
    </location>
</feature>
<dbReference type="InterPro" id="IPR048822">
    <property type="entry name" value="PDDEXK_13"/>
</dbReference>
<dbReference type="AlphaFoldDB" id="A0A345ZZC6"/>
<dbReference type="RefSeq" id="WP_115692652.1">
    <property type="nucleotide sequence ID" value="NZ_CP031417.1"/>
</dbReference>
<dbReference type="OrthoDB" id="1092934at2"/>
<sequence length="319" mass="35937">MSTAALGRVPFIPEAILRAHHVHEPADDRFRAAARTRQALLREAKGWPIGLWATDTDKARELGSFLAPEHGDANFITPEIAKLARREVAWREDDALIDTERLYRNMLSSMPACFNLIGPLALDPRLATAVLRRLAPDFVKKVNATLFEHSPARRHPAFTHDRTAFDTLFKVTTTAGEHGFVAVEVKYTESLNEPPARLRPRYDEVSQESDLFVDPNHPQLRTAPLQQLWRQHLLAYTMVKNGLYTTGRFMVIAPSLNRVAQEAIALYRTHLLPGGIIPFEAISYEQYIEAIRRSGAANIAALLHDRYLDFTAVDALITD</sequence>
<dbReference type="Proteomes" id="UP000254889">
    <property type="component" value="Chromosome"/>
</dbReference>
<evidence type="ECO:0000313" key="2">
    <source>
        <dbReference type="EMBL" id="AXK82273.1"/>
    </source>
</evidence>
<reference evidence="2 3" key="1">
    <citation type="submission" date="2018-07" db="EMBL/GenBank/DDBJ databases">
        <authorList>
            <person name="Quirk P.G."/>
            <person name="Krulwich T.A."/>
        </authorList>
    </citation>
    <scope>NUCLEOTIDE SEQUENCE [LARGE SCALE GENOMIC DNA]</scope>
    <source>
        <strain evidence="2 3">CC-BB4</strain>
    </source>
</reference>
<evidence type="ECO:0000313" key="3">
    <source>
        <dbReference type="Proteomes" id="UP000254889"/>
    </source>
</evidence>
<evidence type="ECO:0000259" key="1">
    <source>
        <dbReference type="Pfam" id="PF20796"/>
    </source>
</evidence>
<organism evidence="2 3">
    <name type="scientific">Pseudolabrys taiwanensis</name>
    <dbReference type="NCBI Taxonomy" id="331696"/>
    <lineage>
        <taxon>Bacteria</taxon>
        <taxon>Pseudomonadati</taxon>
        <taxon>Pseudomonadota</taxon>
        <taxon>Alphaproteobacteria</taxon>
        <taxon>Hyphomicrobiales</taxon>
        <taxon>Xanthobacteraceae</taxon>
        <taxon>Pseudolabrys</taxon>
    </lineage>
</organism>
<keyword evidence="3" id="KW-1185">Reference proteome</keyword>
<dbReference type="Pfam" id="PF20796">
    <property type="entry name" value="PDDEXK_13"/>
    <property type="match status" value="1"/>
</dbReference>